<dbReference type="Gramene" id="Pp3c2_7080V3.1">
    <property type="protein sequence ID" value="PAC:32932960.CDS.1"/>
    <property type="gene ID" value="Pp3c2_7080"/>
</dbReference>
<dbReference type="EMBL" id="ABEU02000002">
    <property type="protein sequence ID" value="PNR59552.1"/>
    <property type="molecule type" value="Genomic_DNA"/>
</dbReference>
<evidence type="ECO:0000313" key="3">
    <source>
        <dbReference type="Proteomes" id="UP000006727"/>
    </source>
</evidence>
<name>A0A2K1L0K7_PHYPA</name>
<dbReference type="Proteomes" id="UP000006727">
    <property type="component" value="Chromosome 2"/>
</dbReference>
<dbReference type="Gramene" id="Pp3c2_7080V3.2">
    <property type="protein sequence ID" value="PAC:32932961.CDS.1"/>
    <property type="gene ID" value="Pp3c2_7080"/>
</dbReference>
<evidence type="ECO:0000313" key="1">
    <source>
        <dbReference type="EMBL" id="PNR59552.1"/>
    </source>
</evidence>
<dbReference type="PaxDb" id="3218-PP1S7_495V6.1"/>
<dbReference type="AlphaFoldDB" id="A0A2K1L0K7"/>
<gene>
    <name evidence="1" type="ORF">PHYPA_002343</name>
</gene>
<dbReference type="EnsemblPlants" id="Pp3c2_7080V3.1">
    <property type="protein sequence ID" value="PAC:32932960.CDS.1"/>
    <property type="gene ID" value="Pp3c2_7080"/>
</dbReference>
<accession>A0A2K1L0K7</accession>
<reference evidence="1 3" key="2">
    <citation type="journal article" date="2018" name="Plant J.">
        <title>The Physcomitrella patens chromosome-scale assembly reveals moss genome structure and evolution.</title>
        <authorList>
            <person name="Lang D."/>
            <person name="Ullrich K.K."/>
            <person name="Murat F."/>
            <person name="Fuchs J."/>
            <person name="Jenkins J."/>
            <person name="Haas F.B."/>
            <person name="Piednoel M."/>
            <person name="Gundlach H."/>
            <person name="Van Bel M."/>
            <person name="Meyberg R."/>
            <person name="Vives C."/>
            <person name="Morata J."/>
            <person name="Symeonidi A."/>
            <person name="Hiss M."/>
            <person name="Muchero W."/>
            <person name="Kamisugi Y."/>
            <person name="Saleh O."/>
            <person name="Blanc G."/>
            <person name="Decker E.L."/>
            <person name="van Gessel N."/>
            <person name="Grimwood J."/>
            <person name="Hayes R.D."/>
            <person name="Graham S.W."/>
            <person name="Gunter L.E."/>
            <person name="McDaniel S.F."/>
            <person name="Hoernstein S.N.W."/>
            <person name="Larsson A."/>
            <person name="Li F.W."/>
            <person name="Perroud P.F."/>
            <person name="Phillips J."/>
            <person name="Ranjan P."/>
            <person name="Rokshar D.S."/>
            <person name="Rothfels C.J."/>
            <person name="Schneider L."/>
            <person name="Shu S."/>
            <person name="Stevenson D.W."/>
            <person name="Thummler F."/>
            <person name="Tillich M."/>
            <person name="Villarreal Aguilar J.C."/>
            <person name="Widiez T."/>
            <person name="Wong G.K."/>
            <person name="Wymore A."/>
            <person name="Zhang Y."/>
            <person name="Zimmer A.D."/>
            <person name="Quatrano R.S."/>
            <person name="Mayer K.F.X."/>
            <person name="Goodstein D."/>
            <person name="Casacuberta J.M."/>
            <person name="Vandepoele K."/>
            <person name="Reski R."/>
            <person name="Cuming A.C."/>
            <person name="Tuskan G.A."/>
            <person name="Maumus F."/>
            <person name="Salse J."/>
            <person name="Schmutz J."/>
            <person name="Rensing S.A."/>
        </authorList>
    </citation>
    <scope>NUCLEOTIDE SEQUENCE [LARGE SCALE GENOMIC DNA]</scope>
    <source>
        <strain evidence="2 3">cv. Gransden 2004</strain>
    </source>
</reference>
<protein>
    <submittedName>
        <fullName evidence="1 2">Uncharacterized protein</fullName>
    </submittedName>
</protein>
<proteinExistence type="predicted"/>
<reference evidence="1 3" key="1">
    <citation type="journal article" date="2008" name="Science">
        <title>The Physcomitrella genome reveals evolutionary insights into the conquest of land by plants.</title>
        <authorList>
            <person name="Rensing S."/>
            <person name="Lang D."/>
            <person name="Zimmer A."/>
            <person name="Terry A."/>
            <person name="Salamov A."/>
            <person name="Shapiro H."/>
            <person name="Nishiyama T."/>
            <person name="Perroud P.-F."/>
            <person name="Lindquist E."/>
            <person name="Kamisugi Y."/>
            <person name="Tanahashi T."/>
            <person name="Sakakibara K."/>
            <person name="Fujita T."/>
            <person name="Oishi K."/>
            <person name="Shin-I T."/>
            <person name="Kuroki Y."/>
            <person name="Toyoda A."/>
            <person name="Suzuki Y."/>
            <person name="Hashimoto A."/>
            <person name="Yamaguchi K."/>
            <person name="Sugano A."/>
            <person name="Kohara Y."/>
            <person name="Fujiyama A."/>
            <person name="Anterola A."/>
            <person name="Aoki S."/>
            <person name="Ashton N."/>
            <person name="Barbazuk W.B."/>
            <person name="Barker E."/>
            <person name="Bennetzen J."/>
            <person name="Bezanilla M."/>
            <person name="Blankenship R."/>
            <person name="Cho S.H."/>
            <person name="Dutcher S."/>
            <person name="Estelle M."/>
            <person name="Fawcett J.A."/>
            <person name="Gundlach H."/>
            <person name="Hanada K."/>
            <person name="Heyl A."/>
            <person name="Hicks K.A."/>
            <person name="Hugh J."/>
            <person name="Lohr M."/>
            <person name="Mayer K."/>
            <person name="Melkozernov A."/>
            <person name="Murata T."/>
            <person name="Nelson D."/>
            <person name="Pils B."/>
            <person name="Prigge M."/>
            <person name="Reiss B."/>
            <person name="Renner T."/>
            <person name="Rombauts S."/>
            <person name="Rushton P."/>
            <person name="Sanderfoot A."/>
            <person name="Schween G."/>
            <person name="Shiu S.-H."/>
            <person name="Stueber K."/>
            <person name="Theodoulou F.L."/>
            <person name="Tu H."/>
            <person name="Van de Peer Y."/>
            <person name="Verrier P.J."/>
            <person name="Waters E."/>
            <person name="Wood A."/>
            <person name="Yang L."/>
            <person name="Cove D."/>
            <person name="Cuming A."/>
            <person name="Hasebe M."/>
            <person name="Lucas S."/>
            <person name="Mishler D.B."/>
            <person name="Reski R."/>
            <person name="Grigoriev I."/>
            <person name="Quatrano R.S."/>
            <person name="Boore J.L."/>
        </authorList>
    </citation>
    <scope>NUCLEOTIDE SEQUENCE [LARGE SCALE GENOMIC DNA]</scope>
    <source>
        <strain evidence="2 3">cv. Gransden 2004</strain>
    </source>
</reference>
<dbReference type="InParanoid" id="A0A2K1L0K7"/>
<organism evidence="1">
    <name type="scientific">Physcomitrium patens</name>
    <name type="common">Spreading-leaved earth moss</name>
    <name type="synonym">Physcomitrella patens</name>
    <dbReference type="NCBI Taxonomy" id="3218"/>
    <lineage>
        <taxon>Eukaryota</taxon>
        <taxon>Viridiplantae</taxon>
        <taxon>Streptophyta</taxon>
        <taxon>Embryophyta</taxon>
        <taxon>Bryophyta</taxon>
        <taxon>Bryophytina</taxon>
        <taxon>Bryopsida</taxon>
        <taxon>Funariidae</taxon>
        <taxon>Funariales</taxon>
        <taxon>Funariaceae</taxon>
        <taxon>Physcomitrium</taxon>
    </lineage>
</organism>
<dbReference type="EnsemblPlants" id="Pp3c2_7080V3.2">
    <property type="protein sequence ID" value="PAC:32932961.CDS.1"/>
    <property type="gene ID" value="Pp3c2_7080"/>
</dbReference>
<evidence type="ECO:0000313" key="2">
    <source>
        <dbReference type="EnsemblPlants" id="PAC:32932960.CDS.1"/>
    </source>
</evidence>
<sequence length="67" mass="7410">MSQVLIPDLVRDNSSTVLENFRFGLGVVDLISGDGFMAPQEVAIFMGDYRSFYLSFDEDGGWISNVA</sequence>
<reference evidence="2" key="3">
    <citation type="submission" date="2020-12" db="UniProtKB">
        <authorList>
            <consortium name="EnsemblPlants"/>
        </authorList>
    </citation>
    <scope>IDENTIFICATION</scope>
</reference>
<keyword evidence="3" id="KW-1185">Reference proteome</keyword>